<protein>
    <submittedName>
        <fullName evidence="1">Uncharacterized protein</fullName>
    </submittedName>
</protein>
<dbReference type="Proteomes" id="UP000584867">
    <property type="component" value="Unassembled WGS sequence"/>
</dbReference>
<comment type="caution">
    <text evidence="1">The sequence shown here is derived from an EMBL/GenBank/DDBJ whole genome shotgun (WGS) entry which is preliminary data.</text>
</comment>
<dbReference type="AlphaFoldDB" id="A0A7W7ZS30"/>
<dbReference type="EMBL" id="JACHIO010000014">
    <property type="protein sequence ID" value="MBB5065063.1"/>
    <property type="molecule type" value="Genomic_DNA"/>
</dbReference>
<proteinExistence type="predicted"/>
<organism evidence="1 2">
    <name type="scientific">Granulicella mallensis</name>
    <dbReference type="NCBI Taxonomy" id="940614"/>
    <lineage>
        <taxon>Bacteria</taxon>
        <taxon>Pseudomonadati</taxon>
        <taxon>Acidobacteriota</taxon>
        <taxon>Terriglobia</taxon>
        <taxon>Terriglobales</taxon>
        <taxon>Acidobacteriaceae</taxon>
        <taxon>Granulicella</taxon>
    </lineage>
</organism>
<sequence>MGVRLGPNGQLLECNLSSNRVFPTLTIPAGSHLELTTNNEKDVPLVEAKVMLSEDIEWKAYGALLPAGAYLTLFADGQPDEIDAGSKSIQVRSLSLGSTMHWKYAGTPLGHPPGAHATVEYVKGLLLQELVCGTVKVKADQWIGIPAAGDRLMVWSENHNYGSPPLPQVECPSLHL</sequence>
<evidence type="ECO:0000313" key="2">
    <source>
        <dbReference type="Proteomes" id="UP000584867"/>
    </source>
</evidence>
<accession>A0A7W7ZS30</accession>
<reference evidence="1 2" key="1">
    <citation type="submission" date="2020-08" db="EMBL/GenBank/DDBJ databases">
        <title>Genomic Encyclopedia of Type Strains, Phase IV (KMG-V): Genome sequencing to study the core and pangenomes of soil and plant-associated prokaryotes.</title>
        <authorList>
            <person name="Whitman W."/>
        </authorList>
    </citation>
    <scope>NUCLEOTIDE SEQUENCE [LARGE SCALE GENOMIC DNA]</scope>
    <source>
        <strain evidence="1 2">X5P3</strain>
    </source>
</reference>
<dbReference type="RefSeq" id="WP_184257464.1">
    <property type="nucleotide sequence ID" value="NZ_JACHIO010000014.1"/>
</dbReference>
<gene>
    <name evidence="1" type="ORF">HDF15_003426</name>
</gene>
<evidence type="ECO:0000313" key="1">
    <source>
        <dbReference type="EMBL" id="MBB5065063.1"/>
    </source>
</evidence>
<name>A0A7W7ZS30_9BACT</name>